<organism evidence="2 3">
    <name type="scientific">Rohdeia mirabilis</name>
    <dbReference type="NCBI Taxonomy" id="2528008"/>
    <lineage>
        <taxon>Bacteria</taxon>
        <taxon>Pseudomonadati</taxon>
        <taxon>Planctomycetota</taxon>
        <taxon>Planctomycetia</taxon>
        <taxon>Planctomycetia incertae sedis</taxon>
        <taxon>Rohdeia</taxon>
    </lineage>
</organism>
<protein>
    <recommendedName>
        <fullName evidence="4">Phytase-like domain-containing protein</fullName>
    </recommendedName>
</protein>
<proteinExistence type="predicted"/>
<evidence type="ECO:0000256" key="1">
    <source>
        <dbReference type="SAM" id="SignalP"/>
    </source>
</evidence>
<keyword evidence="1" id="KW-0732">Signal</keyword>
<keyword evidence="3" id="KW-1185">Reference proteome</keyword>
<gene>
    <name evidence="2" type="ORF">Pla163_15740</name>
</gene>
<feature type="signal peptide" evidence="1">
    <location>
        <begin position="1"/>
        <end position="24"/>
    </location>
</feature>
<evidence type="ECO:0000313" key="2">
    <source>
        <dbReference type="EMBL" id="QDU84464.1"/>
    </source>
</evidence>
<sequence precursor="true">MRSSSRLPVTAALCAVALAGAAQAQFAGNGTDLAGVLPLGFEASGVDHHAGRDELVVVGDGGDVLVLAPDGSLRASYALAGDLEGVCVADPNRDLVYLLREKPEAILEFDLLTGLVGRVFDLGPALGTPSTRGPEGIEFVPDDAHPEGGTFLVASTFDGRIHRLALSIATSTTANQVASLGSFQPTSSNDLRGLDYDAAAGVLYSLYSEPTPLVRVSTAAGALLANWPLPQPQIAVGAAEGLCLRGCDVLVCEDGGSGASGLTRFDGIDTFSACRTFESDVAALSVLFGGTQTSTLDLGPAAAGLPYVVLGSGALASPGLGTPGIGGLVLPLVVDSYFLASLGGLGAPYFSGFAGVLDAAGSATVQIVVPPFSPVVSALVGEQLFHAALVIDPTLGWFAHASNATGLRFTF</sequence>
<evidence type="ECO:0008006" key="4">
    <source>
        <dbReference type="Google" id="ProtNLM"/>
    </source>
</evidence>
<dbReference type="EMBL" id="CP036290">
    <property type="protein sequence ID" value="QDU84464.1"/>
    <property type="molecule type" value="Genomic_DNA"/>
</dbReference>
<dbReference type="SUPFAM" id="SSF63829">
    <property type="entry name" value="Calcium-dependent phosphotriesterase"/>
    <property type="match status" value="1"/>
</dbReference>
<feature type="chain" id="PRO_5022228494" description="Phytase-like domain-containing protein" evidence="1">
    <location>
        <begin position="25"/>
        <end position="411"/>
    </location>
</feature>
<dbReference type="Proteomes" id="UP000319342">
    <property type="component" value="Chromosome"/>
</dbReference>
<name>A0A518CZ06_9BACT</name>
<accession>A0A518CZ06</accession>
<evidence type="ECO:0000313" key="3">
    <source>
        <dbReference type="Proteomes" id="UP000319342"/>
    </source>
</evidence>
<reference evidence="2 3" key="1">
    <citation type="submission" date="2019-02" db="EMBL/GenBank/DDBJ databases">
        <title>Deep-cultivation of Planctomycetes and their phenomic and genomic characterization uncovers novel biology.</title>
        <authorList>
            <person name="Wiegand S."/>
            <person name="Jogler M."/>
            <person name="Boedeker C."/>
            <person name="Pinto D."/>
            <person name="Vollmers J."/>
            <person name="Rivas-Marin E."/>
            <person name="Kohn T."/>
            <person name="Peeters S.H."/>
            <person name="Heuer A."/>
            <person name="Rast P."/>
            <person name="Oberbeckmann S."/>
            <person name="Bunk B."/>
            <person name="Jeske O."/>
            <person name="Meyerdierks A."/>
            <person name="Storesund J.E."/>
            <person name="Kallscheuer N."/>
            <person name="Luecker S."/>
            <person name="Lage O.M."/>
            <person name="Pohl T."/>
            <person name="Merkel B.J."/>
            <person name="Hornburger P."/>
            <person name="Mueller R.-W."/>
            <person name="Bruemmer F."/>
            <person name="Labrenz M."/>
            <person name="Spormann A.M."/>
            <person name="Op den Camp H."/>
            <person name="Overmann J."/>
            <person name="Amann R."/>
            <person name="Jetten M.S.M."/>
            <person name="Mascher T."/>
            <person name="Medema M.H."/>
            <person name="Devos D.P."/>
            <person name="Kaster A.-K."/>
            <person name="Ovreas L."/>
            <person name="Rohde M."/>
            <person name="Galperin M.Y."/>
            <person name="Jogler C."/>
        </authorList>
    </citation>
    <scope>NUCLEOTIDE SEQUENCE [LARGE SCALE GENOMIC DNA]</scope>
    <source>
        <strain evidence="2 3">Pla163</strain>
    </source>
</reference>
<dbReference type="AlphaFoldDB" id="A0A518CZ06"/>
<dbReference type="OrthoDB" id="9898011at2"/>
<dbReference type="RefSeq" id="WP_145186055.1">
    <property type="nucleotide sequence ID" value="NZ_CP036290.1"/>
</dbReference>